<accession>A0A0B7KAN8</accession>
<feature type="compositionally biased region" description="Polar residues" evidence="2">
    <location>
        <begin position="656"/>
        <end position="675"/>
    </location>
</feature>
<keyword evidence="1" id="KW-0040">ANK repeat</keyword>
<feature type="compositionally biased region" description="Polar residues" evidence="2">
    <location>
        <begin position="626"/>
        <end position="646"/>
    </location>
</feature>
<dbReference type="AlphaFoldDB" id="A0A0B7KAN8"/>
<dbReference type="SUPFAM" id="SSF48403">
    <property type="entry name" value="Ankyrin repeat"/>
    <property type="match status" value="1"/>
</dbReference>
<keyword evidence="3" id="KW-1133">Transmembrane helix</keyword>
<feature type="region of interest" description="Disordered" evidence="2">
    <location>
        <begin position="612"/>
        <end position="699"/>
    </location>
</feature>
<dbReference type="PROSITE" id="PS50297">
    <property type="entry name" value="ANK_REP_REGION"/>
    <property type="match status" value="2"/>
</dbReference>
<feature type="compositionally biased region" description="Basic and acidic residues" evidence="2">
    <location>
        <begin position="612"/>
        <end position="623"/>
    </location>
</feature>
<dbReference type="InterPro" id="IPR050829">
    <property type="entry name" value="CorA_MIT"/>
</dbReference>
<feature type="repeat" description="ANK" evidence="1">
    <location>
        <begin position="70"/>
        <end position="102"/>
    </location>
</feature>
<gene>
    <name evidence="4" type="ORF">BN869_000008028_1</name>
</gene>
<feature type="region of interest" description="Disordered" evidence="2">
    <location>
        <begin position="1"/>
        <end position="39"/>
    </location>
</feature>
<evidence type="ECO:0000256" key="2">
    <source>
        <dbReference type="SAM" id="MobiDB-lite"/>
    </source>
</evidence>
<evidence type="ECO:0000256" key="1">
    <source>
        <dbReference type="PROSITE-ProRule" id="PRU00023"/>
    </source>
</evidence>
<feature type="transmembrane region" description="Helical" evidence="3">
    <location>
        <begin position="1166"/>
        <end position="1184"/>
    </location>
</feature>
<sequence length="1206" mass="134512">MEHQPEQESQNQPNYHPEHQSEQSQHADARHSAQPPSAEDILEAAKSGDKDQLLPLLTQYGACINIKSEDGLTALHLAILSRDLGAVETLLELGSDIEAQASGETWPLLMATNLGDVDMVTTLLKYSGNSAPNYLGMQPLSRAILDGDIGLARILIDYGTETYGEDFDLNELLSDAVLMTPSHAGTIKLLLDRGADPDWFYDNFATVLHSASAKGDLRAMEALLDAGAKVDMRDFNGATPLFGAVALDDLAPASLLLQHGANTHIWNSDGKSVIDLAESNPEMLKLLQADTVFQGPRMNPNMNEQPEELFTILRPALPPTWGERSRLVACHGFDATIIDFFTGGEREQMIPKRASVHELLYSQGPEAIRSQLDKRRPDFTWYHLPSNNMVWVETLIRRLAAEKGAISKEMYEDTKEELELSHFENQKSRSLAGPLSTLRPQCRRVPSHIVTSIEDGSDDCVVSFVPFLHAETYSGYEHMAKAMKRSWKHNRGRFVNRPEAGHRLGHSFEKPTSPRTRKGLLGHAKSGWMELREMLIGRPANLHPDTESSGIVSSGQNLSGGVERNRSTANVQVIEYGNGGRGVSEMAAYPPGSPAKISKELDREMVNTFQDERLSIRSNDKGSGKAASQTPKSLTCETNKPATPKSQEILDDSGKASRSNNSVSAIETSQKSPGANRQLDAAGTRKTEKEKIPPPTKNLNEHLIRGYYRPGTLGVQPRRTLDQYVYADMETLTHRDDDQVVYRYTKEDLSVGPKIFMVDQLWLWILGKDTIITCSPLQWNSWIPRGFTLRPHQMYHTAKPGLLAFISGAQNTRPRHQWASKTKHKSHKFSSRAARRDVHDPDVETWPEINPDDPMNVHQRVTKYLFRNSRGPVGSIYGLAGLITTSCVDVFDPSKLPEDYLFFDFFEQSIGIVNDKVASQLRDFKDTLSKLRVDAVEHVVMDITGETELMIEIEDIQDELHILKMVLKDQESVIEDMNKSLREMAGDNQKSPAVETRVLENHLLRIMRMEEAARKADTSIHRLMDLKQKQASLAESWYARAAARDTARQGKTVIVFTVVTILFLPVSFITSVFTIEANTFPRDQDDKIPFEYAMKYIMGIGLGLSLPLIIAAFNVDRIADFFNNVRRESSIPWKRLMTVTFLVGIVAAIIAPIWTSKLSHGAKIAVTVMLTLIILVALIAKAIWKLFTSVEELSAVASISSGYNSS</sequence>
<dbReference type="InterPro" id="IPR002110">
    <property type="entry name" value="Ankyrin_rpt"/>
</dbReference>
<dbReference type="SMART" id="SM00248">
    <property type="entry name" value="ANK"/>
    <property type="match status" value="6"/>
</dbReference>
<dbReference type="InterPro" id="IPR036770">
    <property type="entry name" value="Ankyrin_rpt-contain_sf"/>
</dbReference>
<dbReference type="Pfam" id="PF01544">
    <property type="entry name" value="CorA"/>
    <property type="match status" value="1"/>
</dbReference>
<feature type="compositionally biased region" description="Basic and acidic residues" evidence="2">
    <location>
        <begin position="683"/>
        <end position="692"/>
    </location>
</feature>
<dbReference type="Pfam" id="PF12796">
    <property type="entry name" value="Ank_2"/>
    <property type="match status" value="1"/>
</dbReference>
<feature type="transmembrane region" description="Helical" evidence="3">
    <location>
        <begin position="1135"/>
        <end position="1154"/>
    </location>
</feature>
<dbReference type="Gene3D" id="1.25.40.20">
    <property type="entry name" value="Ankyrin repeat-containing domain"/>
    <property type="match status" value="2"/>
</dbReference>
<keyword evidence="3" id="KW-0812">Transmembrane</keyword>
<feature type="transmembrane region" description="Helical" evidence="3">
    <location>
        <begin position="1096"/>
        <end position="1115"/>
    </location>
</feature>
<dbReference type="GO" id="GO:0015095">
    <property type="term" value="F:magnesium ion transmembrane transporter activity"/>
    <property type="evidence" value="ECO:0007669"/>
    <property type="project" value="TreeGrafter"/>
</dbReference>
<feature type="repeat" description="ANK" evidence="1">
    <location>
        <begin position="236"/>
        <end position="268"/>
    </location>
</feature>
<dbReference type="Gene3D" id="1.20.58.340">
    <property type="entry name" value="Magnesium transport protein CorA, transmembrane region"/>
    <property type="match status" value="1"/>
</dbReference>
<dbReference type="GO" id="GO:0016020">
    <property type="term" value="C:membrane"/>
    <property type="evidence" value="ECO:0007669"/>
    <property type="project" value="InterPro"/>
</dbReference>
<dbReference type="GO" id="GO:0015087">
    <property type="term" value="F:cobalt ion transmembrane transporter activity"/>
    <property type="evidence" value="ECO:0007669"/>
    <property type="project" value="TreeGrafter"/>
</dbReference>
<dbReference type="Pfam" id="PF00023">
    <property type="entry name" value="Ank"/>
    <property type="match status" value="1"/>
</dbReference>
<dbReference type="GO" id="GO:0015099">
    <property type="term" value="F:nickel cation transmembrane transporter activity"/>
    <property type="evidence" value="ECO:0007669"/>
    <property type="project" value="TreeGrafter"/>
</dbReference>
<reference evidence="4" key="1">
    <citation type="submission" date="2015-01" db="EMBL/GenBank/DDBJ databases">
        <authorList>
            <person name="Durling Mikael"/>
        </authorList>
    </citation>
    <scope>NUCLEOTIDE SEQUENCE</scope>
</reference>
<name>A0A0B7KAN8_BIOOC</name>
<evidence type="ECO:0000313" key="4">
    <source>
        <dbReference type="EMBL" id="CEO51970.1"/>
    </source>
</evidence>
<feature type="transmembrane region" description="Helical" evidence="3">
    <location>
        <begin position="1053"/>
        <end position="1075"/>
    </location>
</feature>
<organism evidence="4">
    <name type="scientific">Bionectria ochroleuca</name>
    <name type="common">Gliocladium roseum</name>
    <dbReference type="NCBI Taxonomy" id="29856"/>
    <lineage>
        <taxon>Eukaryota</taxon>
        <taxon>Fungi</taxon>
        <taxon>Dikarya</taxon>
        <taxon>Ascomycota</taxon>
        <taxon>Pezizomycotina</taxon>
        <taxon>Sordariomycetes</taxon>
        <taxon>Hypocreomycetidae</taxon>
        <taxon>Hypocreales</taxon>
        <taxon>Bionectriaceae</taxon>
        <taxon>Clonostachys</taxon>
    </lineage>
</organism>
<feature type="repeat" description="ANK" evidence="1">
    <location>
        <begin position="203"/>
        <end position="235"/>
    </location>
</feature>
<dbReference type="EMBL" id="CDPU01000026">
    <property type="protein sequence ID" value="CEO51970.1"/>
    <property type="molecule type" value="Genomic_DNA"/>
</dbReference>
<proteinExistence type="predicted"/>
<dbReference type="PANTHER" id="PTHR47685">
    <property type="entry name" value="MAGNESIUM TRANSPORT PROTEIN CORA"/>
    <property type="match status" value="1"/>
</dbReference>
<dbReference type="PANTHER" id="PTHR47685:SF1">
    <property type="entry name" value="MAGNESIUM TRANSPORT PROTEIN CORA"/>
    <property type="match status" value="1"/>
</dbReference>
<dbReference type="InterPro" id="IPR002523">
    <property type="entry name" value="MgTranspt_CorA/ZnTranspt_ZntB"/>
</dbReference>
<keyword evidence="3" id="KW-0472">Membrane</keyword>
<feature type="compositionally biased region" description="Basic and acidic residues" evidence="2">
    <location>
        <begin position="16"/>
        <end position="31"/>
    </location>
</feature>
<protein>
    <submittedName>
        <fullName evidence="4">Uncharacterized protein</fullName>
    </submittedName>
</protein>
<evidence type="ECO:0000256" key="3">
    <source>
        <dbReference type="SAM" id="Phobius"/>
    </source>
</evidence>
<dbReference type="PROSITE" id="PS50088">
    <property type="entry name" value="ANK_REPEAT"/>
    <property type="match status" value="3"/>
</dbReference>